<protein>
    <submittedName>
        <fullName evidence="2">Immunity 17 family protein</fullName>
    </submittedName>
</protein>
<gene>
    <name evidence="2" type="ORF">KEM10_03125</name>
</gene>
<dbReference type="RefSeq" id="WP_212213368.1">
    <property type="nucleotide sequence ID" value="NZ_JAGUCO010000001.1"/>
</dbReference>
<organism evidence="2 3">
    <name type="scientific">Carboxylicivirga linearis</name>
    <dbReference type="NCBI Taxonomy" id="1628157"/>
    <lineage>
        <taxon>Bacteria</taxon>
        <taxon>Pseudomonadati</taxon>
        <taxon>Bacteroidota</taxon>
        <taxon>Bacteroidia</taxon>
        <taxon>Marinilabiliales</taxon>
        <taxon>Marinilabiliaceae</taxon>
        <taxon>Carboxylicivirga</taxon>
    </lineage>
</organism>
<reference evidence="2 3" key="1">
    <citation type="journal article" date="2015" name="Int. J. Syst. Evol. Microbiol.">
        <title>Carboxylicivirga linearis sp. nov., isolated from a sea cucumber culture pond.</title>
        <authorList>
            <person name="Wang F.Q."/>
            <person name="Zhou Y.X."/>
            <person name="Lin X.Z."/>
            <person name="Chen G.J."/>
            <person name="Du Z.J."/>
        </authorList>
    </citation>
    <scope>NUCLEOTIDE SEQUENCE [LARGE SCALE GENOMIC DNA]</scope>
    <source>
        <strain evidence="2 3">FB218</strain>
    </source>
</reference>
<feature type="transmembrane region" description="Helical" evidence="1">
    <location>
        <begin position="49"/>
        <end position="66"/>
    </location>
</feature>
<proteinExistence type="predicted"/>
<keyword evidence="1" id="KW-0812">Transmembrane</keyword>
<keyword evidence="1" id="KW-0472">Membrane</keyword>
<feature type="transmembrane region" description="Helical" evidence="1">
    <location>
        <begin position="6"/>
        <end position="28"/>
    </location>
</feature>
<evidence type="ECO:0000256" key="1">
    <source>
        <dbReference type="SAM" id="Phobius"/>
    </source>
</evidence>
<accession>A0ABS5JRR3</accession>
<name>A0ABS5JRR3_9BACT</name>
<keyword evidence="1" id="KW-1133">Transmembrane helix</keyword>
<sequence>MENMSFVFYLMIAFGLFLVIAVIINWEWYFKQRRAQIIIKSLGRTGARWLYGALGLFFAVVGYLVISGNIKI</sequence>
<comment type="caution">
    <text evidence="2">The sequence shown here is derived from an EMBL/GenBank/DDBJ whole genome shotgun (WGS) entry which is preliminary data.</text>
</comment>
<keyword evidence="3" id="KW-1185">Reference proteome</keyword>
<evidence type="ECO:0000313" key="3">
    <source>
        <dbReference type="Proteomes" id="UP000708576"/>
    </source>
</evidence>
<evidence type="ECO:0000313" key="2">
    <source>
        <dbReference type="EMBL" id="MBS2097254.1"/>
    </source>
</evidence>
<dbReference type="EMBL" id="JAGUCO010000001">
    <property type="protein sequence ID" value="MBS2097254.1"/>
    <property type="molecule type" value="Genomic_DNA"/>
</dbReference>
<dbReference type="Proteomes" id="UP000708576">
    <property type="component" value="Unassembled WGS sequence"/>
</dbReference>
<dbReference type="Pfam" id="PF15562">
    <property type="entry name" value="Imm17"/>
    <property type="match status" value="1"/>
</dbReference>
<dbReference type="InterPro" id="IPR029087">
    <property type="entry name" value="Imm17"/>
</dbReference>